<organism evidence="1">
    <name type="scientific">Populus davidiana</name>
    <dbReference type="NCBI Taxonomy" id="266767"/>
    <lineage>
        <taxon>Eukaryota</taxon>
        <taxon>Viridiplantae</taxon>
        <taxon>Streptophyta</taxon>
        <taxon>Embryophyta</taxon>
        <taxon>Tracheophyta</taxon>
        <taxon>Spermatophyta</taxon>
        <taxon>Magnoliopsida</taxon>
        <taxon>eudicotyledons</taxon>
        <taxon>Gunneridae</taxon>
        <taxon>Pentapetalae</taxon>
        <taxon>rosids</taxon>
        <taxon>fabids</taxon>
        <taxon>Malpighiales</taxon>
        <taxon>Salicaceae</taxon>
        <taxon>Saliceae</taxon>
        <taxon>Populus</taxon>
    </lineage>
</organism>
<reference evidence="1" key="1">
    <citation type="submission" date="2020-03" db="EMBL/GenBank/DDBJ databases">
        <authorList>
            <person name="Zhang R."/>
        </authorList>
    </citation>
    <scope>NUCLEOTIDE SEQUENCE</scope>
</reference>
<name>A0A6M2EYQ5_9ROSI</name>
<proteinExistence type="predicted"/>
<dbReference type="EMBL" id="GILB01008855">
    <property type="protein sequence ID" value="NUU89188.1"/>
    <property type="molecule type" value="Transcribed_RNA"/>
</dbReference>
<evidence type="ECO:0000313" key="1">
    <source>
        <dbReference type="EMBL" id="NUU89188.1"/>
    </source>
</evidence>
<dbReference type="AlphaFoldDB" id="A0A6M2EYQ5"/>
<sequence>MKCRHHSEPRADSRQKHWLSEMQLCYKILYYAPRRYPGDHQTNENSECLSGEDLEENYIPNCIHHNSSSQTNFVEMHKLNVGASECTGLIKIRNPCQNLSTQLHIGNVQH</sequence>
<accession>A0A6M2EYQ5</accession>
<protein>
    <submittedName>
        <fullName evidence="1">Uncharacterized protein</fullName>
    </submittedName>
</protein>